<dbReference type="Pfam" id="PF08695">
    <property type="entry name" value="Coa1"/>
    <property type="match status" value="1"/>
</dbReference>
<sequence length="132" mass="15122">MISKIPLKTLVKTATYIAIGGITAAIYMKSKLEDRVRTQPYYRESVRLLRAHPGAIQLLGEPIKEMGFDIGEETKKYGEGKIEDFTLPVKGSQQRGKLHFWAERKDDKWNVTRAELELDSDASRRLVIRKSE</sequence>
<accession>A0A023EE92</accession>
<dbReference type="GO" id="GO:0033617">
    <property type="term" value="P:mitochondrial respiratory chain complex IV assembly"/>
    <property type="evidence" value="ECO:0007669"/>
    <property type="project" value="TreeGrafter"/>
</dbReference>
<proteinExistence type="evidence at transcript level"/>
<dbReference type="AlphaFoldDB" id="A0A023EE92"/>
<name>A0A023EE92_AEDAL</name>
<dbReference type="OrthoDB" id="10037790at2759"/>
<evidence type="ECO:0000313" key="1">
    <source>
        <dbReference type="EMBL" id="JAC07672.1"/>
    </source>
</evidence>
<dbReference type="VEuPathDB" id="VectorBase:AALC636_007973"/>
<dbReference type="PANTHER" id="PTHR47148">
    <property type="entry name" value="CYTOCHROME C OXIDASE ASSEMBLY FACTOR 1 HOMOLOG"/>
    <property type="match status" value="1"/>
</dbReference>
<dbReference type="VEuPathDB" id="VectorBase:AALFPA_048363"/>
<organism evidence="1">
    <name type="scientific">Aedes albopictus</name>
    <name type="common">Asian tiger mosquito</name>
    <name type="synonym">Stegomyia albopicta</name>
    <dbReference type="NCBI Taxonomy" id="7160"/>
    <lineage>
        <taxon>Eukaryota</taxon>
        <taxon>Metazoa</taxon>
        <taxon>Ecdysozoa</taxon>
        <taxon>Arthropoda</taxon>
        <taxon>Hexapoda</taxon>
        <taxon>Insecta</taxon>
        <taxon>Pterygota</taxon>
        <taxon>Neoptera</taxon>
        <taxon>Endopterygota</taxon>
        <taxon>Diptera</taxon>
        <taxon>Nematocera</taxon>
        <taxon>Culicoidea</taxon>
        <taxon>Culicidae</taxon>
        <taxon>Culicinae</taxon>
        <taxon>Aedini</taxon>
        <taxon>Aedes</taxon>
        <taxon>Stegomyia</taxon>
    </lineage>
</organism>
<dbReference type="EMBL" id="GAPW01005926">
    <property type="protein sequence ID" value="JAC07672.1"/>
    <property type="molecule type" value="mRNA"/>
</dbReference>
<dbReference type="GO" id="GO:0005743">
    <property type="term" value="C:mitochondrial inner membrane"/>
    <property type="evidence" value="ECO:0007669"/>
    <property type="project" value="TreeGrafter"/>
</dbReference>
<dbReference type="PANTHER" id="PTHR47148:SF1">
    <property type="entry name" value="CYTOCHROME C OXIDASE ASSEMBLY FACTOR 1 HOMOLOG"/>
    <property type="match status" value="1"/>
</dbReference>
<dbReference type="VEuPathDB" id="VectorBase:AALF008835"/>
<dbReference type="InterPro" id="IPR014807">
    <property type="entry name" value="Coa1"/>
</dbReference>
<protein>
    <submittedName>
        <fullName evidence="1">Putative cytochrome oxidase complex assembly protein 1</fullName>
    </submittedName>
</protein>
<dbReference type="GO" id="GO:0032981">
    <property type="term" value="P:mitochondrial respiratory chain complex I assembly"/>
    <property type="evidence" value="ECO:0007669"/>
    <property type="project" value="TreeGrafter"/>
</dbReference>
<dbReference type="OMA" id="GTLYFWA"/>
<reference evidence="1" key="1">
    <citation type="journal article" date="2014" name="PLoS Negl. Trop. Dis.">
        <title>Identification and characterization of seminal fluid proteins in the Asian tiger mosquito, Aedes albopictus.</title>
        <authorList>
            <person name="Boes K.E."/>
            <person name="Ribeiro J.M."/>
            <person name="Wong A."/>
            <person name="Harrington L.C."/>
            <person name="Wolfner M.F."/>
            <person name="Sirot L.K."/>
        </authorList>
    </citation>
    <scope>NUCLEOTIDE SEQUENCE</scope>
    <source>
        <tissue evidence="1">Reproductive organs</tissue>
    </source>
</reference>